<dbReference type="RefSeq" id="WP_322498753.1">
    <property type="nucleotide sequence ID" value="NZ_JARGYU010000002.1"/>
</dbReference>
<dbReference type="EC" id="6.1.1.4" evidence="9"/>
<dbReference type="GO" id="GO:0004823">
    <property type="term" value="F:leucine-tRNA ligase activity"/>
    <property type="evidence" value="ECO:0007669"/>
    <property type="project" value="UniProtKB-UniRule"/>
</dbReference>
<evidence type="ECO:0000256" key="8">
    <source>
        <dbReference type="ARBA" id="ARBA00047469"/>
    </source>
</evidence>
<dbReference type="InterPro" id="IPR014729">
    <property type="entry name" value="Rossmann-like_a/b/a_fold"/>
</dbReference>
<dbReference type="InterPro" id="IPR009008">
    <property type="entry name" value="Val/Leu/Ile-tRNA-synth_edit"/>
</dbReference>
<dbReference type="HAMAP" id="MF_00049_B">
    <property type="entry name" value="Leu_tRNA_synth_B"/>
    <property type="match status" value="1"/>
</dbReference>
<dbReference type="InterPro" id="IPR002300">
    <property type="entry name" value="aa-tRNA-synth_Ia"/>
</dbReference>
<dbReference type="SUPFAM" id="SSF47323">
    <property type="entry name" value="Anticodon-binding domain of a subclass of class I aminoacyl-tRNA synthetases"/>
    <property type="match status" value="1"/>
</dbReference>
<dbReference type="InterPro" id="IPR025709">
    <property type="entry name" value="Leu_tRNA-synth_edit"/>
</dbReference>
<evidence type="ECO:0000259" key="13">
    <source>
        <dbReference type="Pfam" id="PF13603"/>
    </source>
</evidence>
<comment type="similarity">
    <text evidence="1 9 10">Belongs to the class-I aminoacyl-tRNA synthetase family.</text>
</comment>
<dbReference type="Pfam" id="PF13603">
    <property type="entry name" value="tRNA-synt_1_2"/>
    <property type="match status" value="1"/>
</dbReference>
<keyword evidence="5 9" id="KW-0067">ATP-binding</keyword>
<dbReference type="Pfam" id="PF08264">
    <property type="entry name" value="Anticodon_1"/>
    <property type="match status" value="1"/>
</dbReference>
<evidence type="ECO:0000256" key="6">
    <source>
        <dbReference type="ARBA" id="ARBA00022917"/>
    </source>
</evidence>
<dbReference type="Pfam" id="PF00133">
    <property type="entry name" value="tRNA-synt_1"/>
    <property type="match status" value="3"/>
</dbReference>
<dbReference type="Proteomes" id="UP001289135">
    <property type="component" value="Unassembled WGS sequence"/>
</dbReference>
<evidence type="ECO:0000256" key="1">
    <source>
        <dbReference type="ARBA" id="ARBA00005594"/>
    </source>
</evidence>
<dbReference type="GO" id="GO:0005524">
    <property type="term" value="F:ATP binding"/>
    <property type="evidence" value="ECO:0007669"/>
    <property type="project" value="UniProtKB-UniRule"/>
</dbReference>
<feature type="binding site" evidence="9">
    <location>
        <position position="720"/>
    </location>
    <ligand>
        <name>ATP</name>
        <dbReference type="ChEBI" id="CHEBI:30616"/>
    </ligand>
</feature>
<keyword evidence="7 9" id="KW-0030">Aminoacyl-tRNA synthetase</keyword>
<evidence type="ECO:0000256" key="2">
    <source>
        <dbReference type="ARBA" id="ARBA00022490"/>
    </source>
</evidence>
<feature type="domain" description="Leucyl-tRNA synthetase editing" evidence="13">
    <location>
        <begin position="329"/>
        <end position="503"/>
    </location>
</feature>
<dbReference type="InterPro" id="IPR009080">
    <property type="entry name" value="tRNAsynth_Ia_anticodon-bd"/>
</dbReference>
<dbReference type="GO" id="GO:0005737">
    <property type="term" value="C:cytoplasm"/>
    <property type="evidence" value="ECO:0007669"/>
    <property type="project" value="UniProtKB-SubCell"/>
</dbReference>
<evidence type="ECO:0000256" key="7">
    <source>
        <dbReference type="ARBA" id="ARBA00023146"/>
    </source>
</evidence>
<dbReference type="PROSITE" id="PS00178">
    <property type="entry name" value="AA_TRNA_LIGASE_I"/>
    <property type="match status" value="1"/>
</dbReference>
<feature type="short sequence motif" description="'KMSKS' region" evidence="9">
    <location>
        <begin position="717"/>
        <end position="721"/>
    </location>
</feature>
<keyword evidence="15" id="KW-1185">Reference proteome</keyword>
<evidence type="ECO:0000256" key="3">
    <source>
        <dbReference type="ARBA" id="ARBA00022598"/>
    </source>
</evidence>
<comment type="subcellular location">
    <subcellularLocation>
        <location evidence="9">Cytoplasm</location>
    </subcellularLocation>
</comment>
<proteinExistence type="inferred from homology"/>
<dbReference type="CDD" id="cd00812">
    <property type="entry name" value="LeuRS_core"/>
    <property type="match status" value="1"/>
</dbReference>
<dbReference type="PRINTS" id="PR00985">
    <property type="entry name" value="TRNASYNTHLEU"/>
</dbReference>
<evidence type="ECO:0000313" key="15">
    <source>
        <dbReference type="Proteomes" id="UP001289135"/>
    </source>
</evidence>
<dbReference type="InterPro" id="IPR002302">
    <property type="entry name" value="Leu-tRNA-ligase"/>
</dbReference>
<dbReference type="PANTHER" id="PTHR43740">
    <property type="entry name" value="LEUCYL-TRNA SYNTHETASE"/>
    <property type="match status" value="1"/>
</dbReference>
<dbReference type="GO" id="GO:0002161">
    <property type="term" value="F:aminoacyl-tRNA deacylase activity"/>
    <property type="evidence" value="ECO:0007669"/>
    <property type="project" value="InterPro"/>
</dbReference>
<dbReference type="Gene3D" id="1.10.730.10">
    <property type="entry name" value="Isoleucyl-tRNA Synthetase, Domain 1"/>
    <property type="match status" value="1"/>
</dbReference>
<reference evidence="14" key="1">
    <citation type="submission" date="2023-02" db="EMBL/GenBank/DDBJ databases">
        <title>Host association and intracellularity evolved multiple times independently in the Rickettsiales.</title>
        <authorList>
            <person name="Castelli M."/>
            <person name="Nardi T."/>
            <person name="Gammuto L."/>
            <person name="Bellinzona G."/>
            <person name="Sabaneyeva E."/>
            <person name="Potekhin A."/>
            <person name="Serra V."/>
            <person name="Petroni G."/>
            <person name="Sassera D."/>
        </authorList>
    </citation>
    <scope>NUCLEOTIDE SEQUENCE</scope>
    <source>
        <strain evidence="14">USBL-36I1</strain>
    </source>
</reference>
<feature type="short sequence motif" description="'HIGH' region" evidence="9">
    <location>
        <begin position="40"/>
        <end position="50"/>
    </location>
</feature>
<sequence>MSYLFKEISKKWQQKWQEKKVFYTKEDVSSPKYYCLEMFPYPSGKMHMGHLRNYSIGDVTARYHRALGYNVLYPMGWDAFGLPAENAAIENNLSPKDWTIGNIAQMRYQLESIGLSYDWEREQITCLPDYYRHEQEMFISFLENGIAYQKESDVNWDPVDNTVLANEQVIDGRGWRSGALIEKKKLNQWFLKITDFAEDLSDSLDSLKDWPESVKVMQKNWIGVSEGALIDFEILTIDNIENNIYNFYNFDYKINENQKKELEIEIKNNIKSLNLNKLTIYTTKPETIFGASFIAISIEHELVKKIESYFTIIDNFLFNLKKTDKKKLNNQFNLKKTEELKKFIDECKLYYEIINKKIKKSEEIEKIGFFTGFYAIHPFYNEYPDSIQKLIPIYIANFVISDYGTGAIFGCPAHDKRDYEFAIKYQLPIKPVVKPLIQSSQEEDINSDHKSDTIISSLHKDIDYKTYKYNPIPYIESGIIFNSGPIDGFTTEDAKKFIINKLESSGFGLGKKKYRIRDWGISRQRYWGCPIPIIYCPKCGTIPVDRSDLPILLPENPDFEKSGNPLIYDDSWRVTKCHICGSNAQRETDTFDTFFESSWYFLRFCSKKDEKNLNISDLKKWMPVDQYIGGIEHAILHLLYARFFVRALSKCGYFNKDDIGGILEPFKSLLTQGMVCNMAFKDENGKWINGQDSYIQKDGSYICKKTSRKLYPVGVEKMSKSKFNGINPDDIIDNYGADAARLFILSDSPPDKNLEWSNTGIDGAYRYLNKIYTIAEDLSKKNEKIKLIDIALKIKAEYLNNKNIFNKSFNNEISYFIEQITLKNLCNPDILKKIHRYIANVSDDIKLFKINKAIAKIRELSNLYFHCESDFDKIFLIIVVIILLSPITPHLSEEIWEMFGFTEIYGMLSEIRYWPDYNKQIINESIINLPVQLNGKLKGIISIYSDMSEESIVKTAIDNISALSNTIYKNKDHNHSNNLDYEKNQIGKIIKKVIYIPQKILNIII</sequence>
<dbReference type="PANTHER" id="PTHR43740:SF2">
    <property type="entry name" value="LEUCINE--TRNA LIGASE, MITOCHONDRIAL"/>
    <property type="match status" value="1"/>
</dbReference>
<keyword evidence="2 9" id="KW-0963">Cytoplasm</keyword>
<dbReference type="FunFam" id="3.40.50.620:FF:000003">
    <property type="entry name" value="Leucine--tRNA ligase"/>
    <property type="match status" value="1"/>
</dbReference>
<evidence type="ECO:0000259" key="12">
    <source>
        <dbReference type="Pfam" id="PF08264"/>
    </source>
</evidence>
<dbReference type="InterPro" id="IPR001412">
    <property type="entry name" value="aa-tRNA-synth_I_CS"/>
</dbReference>
<dbReference type="GO" id="GO:0006429">
    <property type="term" value="P:leucyl-tRNA aminoacylation"/>
    <property type="evidence" value="ECO:0007669"/>
    <property type="project" value="UniProtKB-UniRule"/>
</dbReference>
<keyword evidence="6 9" id="KW-0648">Protein biosynthesis</keyword>
<protein>
    <recommendedName>
        <fullName evidence="9">Leucine--tRNA ligase</fullName>
        <ecNumber evidence="9">6.1.1.4</ecNumber>
    </recommendedName>
    <alternativeName>
        <fullName evidence="9">Leucyl-tRNA synthetase</fullName>
        <shortName evidence="9">LeuRS</shortName>
    </alternativeName>
</protein>
<dbReference type="AlphaFoldDB" id="A0AAE4VL10"/>
<evidence type="ECO:0000256" key="9">
    <source>
        <dbReference type="HAMAP-Rule" id="MF_00049"/>
    </source>
</evidence>
<name>A0AAE4VL10_9RICK</name>
<dbReference type="InterPro" id="IPR013155">
    <property type="entry name" value="M/V/L/I-tRNA-synth_anticd-bd"/>
</dbReference>
<gene>
    <name evidence="9" type="primary">leuS</name>
    <name evidence="14" type="ORF">Lyticum_00495</name>
</gene>
<comment type="caution">
    <text evidence="14">The sequence shown here is derived from an EMBL/GenBank/DDBJ whole genome shotgun (WGS) entry which is preliminary data.</text>
</comment>
<feature type="domain" description="Aminoacyl-tRNA synthetase class Ia" evidence="11">
    <location>
        <begin position="516"/>
        <end position="677"/>
    </location>
</feature>
<dbReference type="FunFam" id="1.10.730.10:FF:000002">
    <property type="entry name" value="Leucine--tRNA ligase"/>
    <property type="match status" value="1"/>
</dbReference>
<dbReference type="SUPFAM" id="SSF50677">
    <property type="entry name" value="ValRS/IleRS/LeuRS editing domain"/>
    <property type="match status" value="1"/>
</dbReference>
<feature type="domain" description="Aminoacyl-tRNA synthetase class Ia" evidence="11">
    <location>
        <begin position="11"/>
        <end position="222"/>
    </location>
</feature>
<dbReference type="Gene3D" id="3.40.50.620">
    <property type="entry name" value="HUPs"/>
    <property type="match status" value="2"/>
</dbReference>
<evidence type="ECO:0000256" key="5">
    <source>
        <dbReference type="ARBA" id="ARBA00022840"/>
    </source>
</evidence>
<keyword evidence="4 9" id="KW-0547">Nucleotide-binding</keyword>
<organism evidence="14 15">
    <name type="scientific">Lyticum sinuosum</name>
    <dbReference type="NCBI Taxonomy" id="1332059"/>
    <lineage>
        <taxon>Bacteria</taxon>
        <taxon>Pseudomonadati</taxon>
        <taxon>Pseudomonadota</taxon>
        <taxon>Alphaproteobacteria</taxon>
        <taxon>Rickettsiales</taxon>
        <taxon>Lyticum</taxon>
    </lineage>
</organism>
<evidence type="ECO:0000256" key="4">
    <source>
        <dbReference type="ARBA" id="ARBA00022741"/>
    </source>
</evidence>
<dbReference type="EMBL" id="JARGYU010000002">
    <property type="protein sequence ID" value="MDZ5761324.1"/>
    <property type="molecule type" value="Genomic_DNA"/>
</dbReference>
<dbReference type="SUPFAM" id="SSF52374">
    <property type="entry name" value="Nucleotidylyl transferase"/>
    <property type="match status" value="1"/>
</dbReference>
<feature type="domain" description="Aminoacyl-tRNA synthetase class Ia" evidence="11">
    <location>
        <begin position="716"/>
        <end position="756"/>
    </location>
</feature>
<evidence type="ECO:0000256" key="10">
    <source>
        <dbReference type="RuleBase" id="RU363035"/>
    </source>
</evidence>
<accession>A0AAE4VL10</accession>
<comment type="catalytic activity">
    <reaction evidence="8 9">
        <text>tRNA(Leu) + L-leucine + ATP = L-leucyl-tRNA(Leu) + AMP + diphosphate</text>
        <dbReference type="Rhea" id="RHEA:11688"/>
        <dbReference type="Rhea" id="RHEA-COMP:9613"/>
        <dbReference type="Rhea" id="RHEA-COMP:9622"/>
        <dbReference type="ChEBI" id="CHEBI:30616"/>
        <dbReference type="ChEBI" id="CHEBI:33019"/>
        <dbReference type="ChEBI" id="CHEBI:57427"/>
        <dbReference type="ChEBI" id="CHEBI:78442"/>
        <dbReference type="ChEBI" id="CHEBI:78494"/>
        <dbReference type="ChEBI" id="CHEBI:456215"/>
        <dbReference type="EC" id="6.1.1.4"/>
    </reaction>
</comment>
<evidence type="ECO:0000259" key="11">
    <source>
        <dbReference type="Pfam" id="PF00133"/>
    </source>
</evidence>
<evidence type="ECO:0000313" key="14">
    <source>
        <dbReference type="EMBL" id="MDZ5761324.1"/>
    </source>
</evidence>
<dbReference type="Gene3D" id="3.90.740.10">
    <property type="entry name" value="Valyl/Leucyl/Isoleucyl-tRNA synthetase, editing domain"/>
    <property type="match status" value="1"/>
</dbReference>
<feature type="domain" description="Methionyl/Valyl/Leucyl/Isoleucyl-tRNA synthetase anticodon-binding" evidence="12">
    <location>
        <begin position="830"/>
        <end position="950"/>
    </location>
</feature>
<keyword evidence="3 9" id="KW-0436">Ligase</keyword>